<accession>A0ABR2SXZ9</accession>
<sequence>MHRSGQGGSTSTKHTSIVTSKIRVTNPNGSGNRGREGGGGGGSQIAKAVSATAAPTANHHYSHTPINDDNIKIVFWLTVPTPIRNASQPANDDQRRCKVATSASVVEHANSSENRELTVGAESRDKEEPMGVGGARHGR</sequence>
<feature type="region of interest" description="Disordered" evidence="1">
    <location>
        <begin position="103"/>
        <end position="139"/>
    </location>
</feature>
<organism evidence="2 3">
    <name type="scientific">Hibiscus sabdariffa</name>
    <name type="common">roselle</name>
    <dbReference type="NCBI Taxonomy" id="183260"/>
    <lineage>
        <taxon>Eukaryota</taxon>
        <taxon>Viridiplantae</taxon>
        <taxon>Streptophyta</taxon>
        <taxon>Embryophyta</taxon>
        <taxon>Tracheophyta</taxon>
        <taxon>Spermatophyta</taxon>
        <taxon>Magnoliopsida</taxon>
        <taxon>eudicotyledons</taxon>
        <taxon>Gunneridae</taxon>
        <taxon>Pentapetalae</taxon>
        <taxon>rosids</taxon>
        <taxon>malvids</taxon>
        <taxon>Malvales</taxon>
        <taxon>Malvaceae</taxon>
        <taxon>Malvoideae</taxon>
        <taxon>Hibiscus</taxon>
    </lineage>
</organism>
<proteinExistence type="predicted"/>
<feature type="compositionally biased region" description="Polar residues" evidence="1">
    <location>
        <begin position="9"/>
        <end position="27"/>
    </location>
</feature>
<reference evidence="2 3" key="1">
    <citation type="journal article" date="2024" name="G3 (Bethesda)">
        <title>Genome assembly of Hibiscus sabdariffa L. provides insights into metabolisms of medicinal natural products.</title>
        <authorList>
            <person name="Kim T."/>
        </authorList>
    </citation>
    <scope>NUCLEOTIDE SEQUENCE [LARGE SCALE GENOMIC DNA]</scope>
    <source>
        <strain evidence="2">TK-2024</strain>
        <tissue evidence="2">Old leaves</tissue>
    </source>
</reference>
<evidence type="ECO:0000313" key="3">
    <source>
        <dbReference type="Proteomes" id="UP001396334"/>
    </source>
</evidence>
<evidence type="ECO:0000256" key="1">
    <source>
        <dbReference type="SAM" id="MobiDB-lite"/>
    </source>
</evidence>
<evidence type="ECO:0000313" key="2">
    <source>
        <dbReference type="EMBL" id="KAK9030117.1"/>
    </source>
</evidence>
<feature type="compositionally biased region" description="Low complexity" evidence="1">
    <location>
        <begin position="46"/>
        <end position="57"/>
    </location>
</feature>
<name>A0ABR2SXZ9_9ROSI</name>
<dbReference type="EMBL" id="JBBPBN010000010">
    <property type="protein sequence ID" value="KAK9030117.1"/>
    <property type="molecule type" value="Genomic_DNA"/>
</dbReference>
<dbReference type="Proteomes" id="UP001396334">
    <property type="component" value="Unassembled WGS sequence"/>
</dbReference>
<feature type="region of interest" description="Disordered" evidence="1">
    <location>
        <begin position="1"/>
        <end position="66"/>
    </location>
</feature>
<gene>
    <name evidence="2" type="ORF">V6N11_031548</name>
</gene>
<keyword evidence="3" id="KW-1185">Reference proteome</keyword>
<comment type="caution">
    <text evidence="2">The sequence shown here is derived from an EMBL/GenBank/DDBJ whole genome shotgun (WGS) entry which is preliminary data.</text>
</comment>
<feature type="compositionally biased region" description="Polar residues" evidence="1">
    <location>
        <begin position="103"/>
        <end position="112"/>
    </location>
</feature>
<protein>
    <submittedName>
        <fullName evidence="2">Uncharacterized protein</fullName>
    </submittedName>
</protein>